<dbReference type="Proteomes" id="UP000001964">
    <property type="component" value="Chromosome"/>
</dbReference>
<feature type="domain" description="Response regulatory" evidence="3">
    <location>
        <begin position="7"/>
        <end position="124"/>
    </location>
</feature>
<sequence length="131" mass="14285">MPEPLERILYLEDVQAIADLAVMALEDIAGFQVRHADRGAKALASLDSFRPQLCLFDVMVPDMDGPETLRQIRATAGHAGMPAIFITAKAQAHEQEKYAHMDILGVIAKPFDPISLGDTIREMWAKAGLGA</sequence>
<dbReference type="PROSITE" id="PS50110">
    <property type="entry name" value="RESPONSE_REGULATORY"/>
    <property type="match status" value="1"/>
</dbReference>
<name>Q0AMS5_MARMM</name>
<evidence type="ECO:0000256" key="1">
    <source>
        <dbReference type="ARBA" id="ARBA00022553"/>
    </source>
</evidence>
<dbReference type="SUPFAM" id="SSF52172">
    <property type="entry name" value="CheY-like"/>
    <property type="match status" value="1"/>
</dbReference>
<dbReference type="OrthoDB" id="9800897at2"/>
<dbReference type="Pfam" id="PF00072">
    <property type="entry name" value="Response_reg"/>
    <property type="match status" value="1"/>
</dbReference>
<dbReference type="InterPro" id="IPR001789">
    <property type="entry name" value="Sig_transdc_resp-reg_receiver"/>
</dbReference>
<dbReference type="KEGG" id="mmr:Mmar10_2120"/>
<evidence type="ECO:0000313" key="5">
    <source>
        <dbReference type="Proteomes" id="UP000001964"/>
    </source>
</evidence>
<dbReference type="InterPro" id="IPR011006">
    <property type="entry name" value="CheY-like_superfamily"/>
</dbReference>
<dbReference type="InterPro" id="IPR050595">
    <property type="entry name" value="Bact_response_regulator"/>
</dbReference>
<accession>Q0AMS5</accession>
<dbReference type="PANTHER" id="PTHR44591">
    <property type="entry name" value="STRESS RESPONSE REGULATOR PROTEIN 1"/>
    <property type="match status" value="1"/>
</dbReference>
<organism evidence="4 5">
    <name type="scientific">Maricaulis maris (strain MCS10)</name>
    <name type="common">Caulobacter maris</name>
    <dbReference type="NCBI Taxonomy" id="394221"/>
    <lineage>
        <taxon>Bacteria</taxon>
        <taxon>Pseudomonadati</taxon>
        <taxon>Pseudomonadota</taxon>
        <taxon>Alphaproteobacteria</taxon>
        <taxon>Maricaulales</taxon>
        <taxon>Maricaulaceae</taxon>
        <taxon>Maricaulis</taxon>
    </lineage>
</organism>
<dbReference type="eggNOG" id="COG0745">
    <property type="taxonomic scope" value="Bacteria"/>
</dbReference>
<dbReference type="AlphaFoldDB" id="Q0AMS5"/>
<evidence type="ECO:0000256" key="2">
    <source>
        <dbReference type="PROSITE-ProRule" id="PRU00169"/>
    </source>
</evidence>
<protein>
    <submittedName>
        <fullName evidence="4">Response regulator receiver protein</fullName>
    </submittedName>
</protein>
<evidence type="ECO:0000259" key="3">
    <source>
        <dbReference type="PROSITE" id="PS50110"/>
    </source>
</evidence>
<dbReference type="RefSeq" id="WP_011644057.1">
    <property type="nucleotide sequence ID" value="NC_008347.1"/>
</dbReference>
<dbReference type="Gene3D" id="3.40.50.2300">
    <property type="match status" value="1"/>
</dbReference>
<keyword evidence="5" id="KW-1185">Reference proteome</keyword>
<keyword evidence="1 2" id="KW-0597">Phosphoprotein</keyword>
<dbReference type="PANTHER" id="PTHR44591:SF3">
    <property type="entry name" value="RESPONSE REGULATORY DOMAIN-CONTAINING PROTEIN"/>
    <property type="match status" value="1"/>
</dbReference>
<reference evidence="4 5" key="1">
    <citation type="submission" date="2006-08" db="EMBL/GenBank/DDBJ databases">
        <title>Complete sequence of Maricaulis maris MCS10.</title>
        <authorList>
            <consortium name="US DOE Joint Genome Institute"/>
            <person name="Copeland A."/>
            <person name="Lucas S."/>
            <person name="Lapidus A."/>
            <person name="Barry K."/>
            <person name="Detter J.C."/>
            <person name="Glavina del Rio T."/>
            <person name="Hammon N."/>
            <person name="Israni S."/>
            <person name="Dalin E."/>
            <person name="Tice H."/>
            <person name="Pitluck S."/>
            <person name="Saunders E."/>
            <person name="Brettin T."/>
            <person name="Bruce D."/>
            <person name="Han C."/>
            <person name="Tapia R."/>
            <person name="Gilna P."/>
            <person name="Schmutz J."/>
            <person name="Larimer F."/>
            <person name="Land M."/>
            <person name="Hauser L."/>
            <person name="Kyrpides N."/>
            <person name="Mikhailova N."/>
            <person name="Viollier P."/>
            <person name="Stephens C."/>
            <person name="Richardson P."/>
        </authorList>
    </citation>
    <scope>NUCLEOTIDE SEQUENCE [LARGE SCALE GENOMIC DNA]</scope>
    <source>
        <strain evidence="4 5">MCS10</strain>
    </source>
</reference>
<dbReference type="STRING" id="394221.Mmar10_2120"/>
<dbReference type="GO" id="GO:0000160">
    <property type="term" value="P:phosphorelay signal transduction system"/>
    <property type="evidence" value="ECO:0007669"/>
    <property type="project" value="InterPro"/>
</dbReference>
<dbReference type="EMBL" id="CP000449">
    <property type="protein sequence ID" value="ABI66412.1"/>
    <property type="molecule type" value="Genomic_DNA"/>
</dbReference>
<evidence type="ECO:0000313" key="4">
    <source>
        <dbReference type="EMBL" id="ABI66412.1"/>
    </source>
</evidence>
<gene>
    <name evidence="4" type="ordered locus">Mmar10_2120</name>
</gene>
<dbReference type="HOGENOM" id="CLU_000445_69_17_5"/>
<feature type="modified residue" description="4-aspartylphosphate" evidence="2">
    <location>
        <position position="57"/>
    </location>
</feature>
<dbReference type="SMART" id="SM00448">
    <property type="entry name" value="REC"/>
    <property type="match status" value="1"/>
</dbReference>
<proteinExistence type="predicted"/>